<dbReference type="Gramene" id="mRNA:HanXRQr2_Chr17g0814591">
    <property type="protein sequence ID" value="CDS:HanXRQr2_Chr17g0814591.1"/>
    <property type="gene ID" value="HanXRQr2_Chr17g0814591"/>
</dbReference>
<dbReference type="Gene3D" id="1.20.1280.50">
    <property type="match status" value="1"/>
</dbReference>
<dbReference type="SUPFAM" id="SSF81383">
    <property type="entry name" value="F-box domain"/>
    <property type="match status" value="1"/>
</dbReference>
<reference evidence="2" key="3">
    <citation type="submission" date="2020-06" db="EMBL/GenBank/DDBJ databases">
        <title>Helianthus annuus Genome sequencing and assembly Release 2.</title>
        <authorList>
            <person name="Gouzy J."/>
            <person name="Langlade N."/>
            <person name="Munos S."/>
        </authorList>
    </citation>
    <scope>NUCLEOTIDE SEQUENCE</scope>
    <source>
        <tissue evidence="2">Leaves</tissue>
    </source>
</reference>
<dbReference type="InterPro" id="IPR017451">
    <property type="entry name" value="F-box-assoc_interact_dom"/>
</dbReference>
<keyword evidence="4" id="KW-1185">Reference proteome</keyword>
<dbReference type="InterPro" id="IPR036047">
    <property type="entry name" value="F-box-like_dom_sf"/>
</dbReference>
<dbReference type="PANTHER" id="PTHR31672:SF11">
    <property type="entry name" value="F-BOX PROTEIN CPR1-LIKE ISOFORM X2"/>
    <property type="match status" value="1"/>
</dbReference>
<dbReference type="AlphaFoldDB" id="A0A251RRH4"/>
<dbReference type="OMA" id="IQVWILK"/>
<dbReference type="PANTHER" id="PTHR31672">
    <property type="entry name" value="BNACNNG10540D PROTEIN"/>
    <property type="match status" value="1"/>
</dbReference>
<dbReference type="Proteomes" id="UP000215914">
    <property type="component" value="Chromosome 17"/>
</dbReference>
<dbReference type="InterPro" id="IPR050796">
    <property type="entry name" value="SCF_F-box_component"/>
</dbReference>
<name>A0A251RRH4_HELAN</name>
<dbReference type="InterPro" id="IPR006527">
    <property type="entry name" value="F-box-assoc_dom_typ1"/>
</dbReference>
<organism evidence="3 4">
    <name type="scientific">Helianthus annuus</name>
    <name type="common">Common sunflower</name>
    <dbReference type="NCBI Taxonomy" id="4232"/>
    <lineage>
        <taxon>Eukaryota</taxon>
        <taxon>Viridiplantae</taxon>
        <taxon>Streptophyta</taxon>
        <taxon>Embryophyta</taxon>
        <taxon>Tracheophyta</taxon>
        <taxon>Spermatophyta</taxon>
        <taxon>Magnoliopsida</taxon>
        <taxon>eudicotyledons</taxon>
        <taxon>Gunneridae</taxon>
        <taxon>Pentapetalae</taxon>
        <taxon>asterids</taxon>
        <taxon>campanulids</taxon>
        <taxon>Asterales</taxon>
        <taxon>Asteraceae</taxon>
        <taxon>Asteroideae</taxon>
        <taxon>Heliantheae alliance</taxon>
        <taxon>Heliantheae</taxon>
        <taxon>Helianthus</taxon>
    </lineage>
</organism>
<evidence type="ECO:0000313" key="3">
    <source>
        <dbReference type="EMBL" id="OTF87093.1"/>
    </source>
</evidence>
<dbReference type="OrthoDB" id="1938527at2759"/>
<proteinExistence type="predicted"/>
<dbReference type="Pfam" id="PF07734">
    <property type="entry name" value="FBA_1"/>
    <property type="match status" value="1"/>
</dbReference>
<dbReference type="InParanoid" id="A0A251RRH4"/>
<dbReference type="PROSITE" id="PS50181">
    <property type="entry name" value="FBOX"/>
    <property type="match status" value="1"/>
</dbReference>
<evidence type="ECO:0000313" key="4">
    <source>
        <dbReference type="Proteomes" id="UP000215914"/>
    </source>
</evidence>
<feature type="domain" description="F-box" evidence="1">
    <location>
        <begin position="12"/>
        <end position="59"/>
    </location>
</feature>
<dbReference type="Pfam" id="PF00646">
    <property type="entry name" value="F-box"/>
    <property type="match status" value="1"/>
</dbReference>
<dbReference type="EMBL" id="CM007906">
    <property type="protein sequence ID" value="OTF87093.1"/>
    <property type="molecule type" value="Genomic_DNA"/>
</dbReference>
<reference evidence="3" key="2">
    <citation type="submission" date="2017-02" db="EMBL/GenBank/DDBJ databases">
        <title>Sunflower complete genome.</title>
        <authorList>
            <person name="Langlade N."/>
            <person name="Munos S."/>
        </authorList>
    </citation>
    <scope>NUCLEOTIDE SEQUENCE [LARGE SCALE GENOMIC DNA]</scope>
    <source>
        <tissue evidence="3">Leaves</tissue>
    </source>
</reference>
<evidence type="ECO:0000259" key="1">
    <source>
        <dbReference type="PROSITE" id="PS50181"/>
    </source>
</evidence>
<dbReference type="SMART" id="SM00256">
    <property type="entry name" value="FBOX"/>
    <property type="match status" value="1"/>
</dbReference>
<protein>
    <submittedName>
        <fullName evidence="2 3">F-box domain-containing protein</fullName>
    </submittedName>
</protein>
<gene>
    <name evidence="3" type="ORF">HannXRQ_Chr17g0558011</name>
    <name evidence="2" type="ORF">HanXRQr2_Chr17g0814591</name>
</gene>
<dbReference type="NCBIfam" id="TIGR01640">
    <property type="entry name" value="F_box_assoc_1"/>
    <property type="match status" value="1"/>
</dbReference>
<sequence length="378" mass="42901">MSCIPKKQCATSNEVPVLSNDMIFKILLMLPAKDLVKLSTVCKTWHKLINSPNFVEAHMSLCEPVLTFLKHSSESRPNMFSIDGNNGSFTLFEPSSSKTRDRQIYSMEFKRRKSKVGDLNICGFGDILATCDGLLLATNKSGTLLVLNPTTRKLVPVKPGTMVPPHDESYGFVFSNHAQEYKLVHLLLDDMGHIDSEILSLKTMSWKGCTVPSFGLFRDFRHKPVAVSGVLYWLPGDNDVNYFVSMNIDEEKFVRNALPVNSTGPNDRLMENCGLLNFIAQMTVYRIQVWTLKTDECVGKWVKRYTINMDYDITGLVPIFMARNGRYVMFKLSRDVVYEYDVEEEEMEEVSVDGNLSFKMALPHMNTLVSLENSAPLW</sequence>
<dbReference type="EMBL" id="MNCJ02000332">
    <property type="protein sequence ID" value="KAF5756434.1"/>
    <property type="molecule type" value="Genomic_DNA"/>
</dbReference>
<reference evidence="2 4" key="1">
    <citation type="journal article" date="2017" name="Nature">
        <title>The sunflower genome provides insights into oil metabolism, flowering and Asterid evolution.</title>
        <authorList>
            <person name="Badouin H."/>
            <person name="Gouzy J."/>
            <person name="Grassa C.J."/>
            <person name="Murat F."/>
            <person name="Staton S.E."/>
            <person name="Cottret L."/>
            <person name="Lelandais-Briere C."/>
            <person name="Owens G.L."/>
            <person name="Carrere S."/>
            <person name="Mayjonade B."/>
            <person name="Legrand L."/>
            <person name="Gill N."/>
            <person name="Kane N.C."/>
            <person name="Bowers J.E."/>
            <person name="Hubner S."/>
            <person name="Bellec A."/>
            <person name="Berard A."/>
            <person name="Berges H."/>
            <person name="Blanchet N."/>
            <person name="Boniface M.C."/>
            <person name="Brunel D."/>
            <person name="Catrice O."/>
            <person name="Chaidir N."/>
            <person name="Claudel C."/>
            <person name="Donnadieu C."/>
            <person name="Faraut T."/>
            <person name="Fievet G."/>
            <person name="Helmstetter N."/>
            <person name="King M."/>
            <person name="Knapp S.J."/>
            <person name="Lai Z."/>
            <person name="Le Paslier M.C."/>
            <person name="Lippi Y."/>
            <person name="Lorenzon L."/>
            <person name="Mandel J.R."/>
            <person name="Marage G."/>
            <person name="Marchand G."/>
            <person name="Marquand E."/>
            <person name="Bret-Mestries E."/>
            <person name="Morien E."/>
            <person name="Nambeesan S."/>
            <person name="Nguyen T."/>
            <person name="Pegot-Espagnet P."/>
            <person name="Pouilly N."/>
            <person name="Raftis F."/>
            <person name="Sallet E."/>
            <person name="Schiex T."/>
            <person name="Thomas J."/>
            <person name="Vandecasteele C."/>
            <person name="Vares D."/>
            <person name="Vear F."/>
            <person name="Vautrin S."/>
            <person name="Crespi M."/>
            <person name="Mangin B."/>
            <person name="Burke J.M."/>
            <person name="Salse J."/>
            <person name="Munos S."/>
            <person name="Vincourt P."/>
            <person name="Rieseberg L.H."/>
            <person name="Langlade N.B."/>
        </authorList>
    </citation>
    <scope>NUCLEOTIDE SEQUENCE [LARGE SCALE GENOMIC DNA]</scope>
    <source>
        <strain evidence="4">cv. SF193</strain>
        <tissue evidence="2">Leaves</tissue>
    </source>
</reference>
<accession>A0A251RRH4</accession>
<evidence type="ECO:0000313" key="2">
    <source>
        <dbReference type="EMBL" id="KAF5756434.1"/>
    </source>
</evidence>
<dbReference type="InterPro" id="IPR001810">
    <property type="entry name" value="F-box_dom"/>
</dbReference>